<dbReference type="PROSITE" id="PS50102">
    <property type="entry name" value="RRM"/>
    <property type="match status" value="1"/>
</dbReference>
<proteinExistence type="predicted"/>
<reference evidence="4 5" key="1">
    <citation type="journal article" date="2024" name="G3 (Bethesda)">
        <title>Genome assembly of Hibiscus sabdariffa L. provides insights into metabolisms of medicinal natural products.</title>
        <authorList>
            <person name="Kim T."/>
        </authorList>
    </citation>
    <scope>NUCLEOTIDE SEQUENCE [LARGE SCALE GENOMIC DNA]</scope>
    <source>
        <strain evidence="4">TK-2024</strain>
        <tissue evidence="4">Old leaves</tissue>
    </source>
</reference>
<dbReference type="InterPro" id="IPR000504">
    <property type="entry name" value="RRM_dom"/>
</dbReference>
<accession>A0ABR2F3T3</accession>
<keyword evidence="5" id="KW-1185">Reference proteome</keyword>
<dbReference type="InterPro" id="IPR035979">
    <property type="entry name" value="RBD_domain_sf"/>
</dbReference>
<name>A0ABR2F3T3_9ROSI</name>
<evidence type="ECO:0000256" key="1">
    <source>
        <dbReference type="ARBA" id="ARBA00022884"/>
    </source>
</evidence>
<dbReference type="InterPro" id="IPR012677">
    <property type="entry name" value="Nucleotide-bd_a/b_plait_sf"/>
</dbReference>
<gene>
    <name evidence="4" type="ORF">V6N12_027729</name>
</gene>
<dbReference type="InterPro" id="IPR048289">
    <property type="entry name" value="RRM2_NsCP33-like"/>
</dbReference>
<dbReference type="EMBL" id="JBBPBM010000008">
    <property type="protein sequence ID" value="KAK8571651.1"/>
    <property type="molecule type" value="Genomic_DNA"/>
</dbReference>
<dbReference type="Pfam" id="PF00076">
    <property type="entry name" value="RRM_1"/>
    <property type="match status" value="1"/>
</dbReference>
<dbReference type="SMART" id="SM00360">
    <property type="entry name" value="RRM"/>
    <property type="match status" value="1"/>
</dbReference>
<sequence length="153" mass="16556">MALSSKLGSLLRQNGQTPMISSMLNSLRCMSTLGKQLFVGGLSYDTDEQALKEAFSGFSDVTEVLVPVDRTGRSRGFGFVNFANDEAANKALSAMDGQEIHGRSIRVSYANERPSGPRSFGSNSTGFRELLNLCYLLNAVRAISRHPLASLFG</sequence>
<dbReference type="CDD" id="cd21608">
    <property type="entry name" value="RRM2_NsCP33_like"/>
    <property type="match status" value="1"/>
</dbReference>
<keyword evidence="1 2" id="KW-0694">RNA-binding</keyword>
<comment type="caution">
    <text evidence="4">The sequence shown here is derived from an EMBL/GenBank/DDBJ whole genome shotgun (WGS) entry which is preliminary data.</text>
</comment>
<evidence type="ECO:0000313" key="4">
    <source>
        <dbReference type="EMBL" id="KAK8571651.1"/>
    </source>
</evidence>
<dbReference type="Gene3D" id="3.30.70.330">
    <property type="match status" value="1"/>
</dbReference>
<protein>
    <recommendedName>
        <fullName evidence="3">RRM domain-containing protein</fullName>
    </recommendedName>
</protein>
<evidence type="ECO:0000259" key="3">
    <source>
        <dbReference type="PROSITE" id="PS50102"/>
    </source>
</evidence>
<dbReference type="PANTHER" id="PTHR48027">
    <property type="entry name" value="HETEROGENEOUS NUCLEAR RIBONUCLEOPROTEIN 87F-RELATED"/>
    <property type="match status" value="1"/>
</dbReference>
<dbReference type="InterPro" id="IPR052462">
    <property type="entry name" value="SLIRP/GR-RBP-like"/>
</dbReference>
<feature type="domain" description="RRM" evidence="3">
    <location>
        <begin position="35"/>
        <end position="112"/>
    </location>
</feature>
<evidence type="ECO:0000313" key="5">
    <source>
        <dbReference type="Proteomes" id="UP001472677"/>
    </source>
</evidence>
<dbReference type="Proteomes" id="UP001472677">
    <property type="component" value="Unassembled WGS sequence"/>
</dbReference>
<organism evidence="4 5">
    <name type="scientific">Hibiscus sabdariffa</name>
    <name type="common">roselle</name>
    <dbReference type="NCBI Taxonomy" id="183260"/>
    <lineage>
        <taxon>Eukaryota</taxon>
        <taxon>Viridiplantae</taxon>
        <taxon>Streptophyta</taxon>
        <taxon>Embryophyta</taxon>
        <taxon>Tracheophyta</taxon>
        <taxon>Spermatophyta</taxon>
        <taxon>Magnoliopsida</taxon>
        <taxon>eudicotyledons</taxon>
        <taxon>Gunneridae</taxon>
        <taxon>Pentapetalae</taxon>
        <taxon>rosids</taxon>
        <taxon>malvids</taxon>
        <taxon>Malvales</taxon>
        <taxon>Malvaceae</taxon>
        <taxon>Malvoideae</taxon>
        <taxon>Hibiscus</taxon>
    </lineage>
</organism>
<evidence type="ECO:0000256" key="2">
    <source>
        <dbReference type="PROSITE-ProRule" id="PRU00176"/>
    </source>
</evidence>
<dbReference type="SUPFAM" id="SSF54928">
    <property type="entry name" value="RNA-binding domain, RBD"/>
    <property type="match status" value="1"/>
</dbReference>